<dbReference type="EMBL" id="VSRR010114016">
    <property type="protein sequence ID" value="MPC98423.1"/>
    <property type="molecule type" value="Genomic_DNA"/>
</dbReference>
<sequence length="68" mass="7864">MRVRGHVEMVTGDTHGNATFYSYLLMVYLRHYFSEPICSFASVGESIPGIPITTRLTLKLRRLEEFRV</sequence>
<dbReference type="AlphaFoldDB" id="A0A5B7JVF1"/>
<proteinExistence type="predicted"/>
<keyword evidence="2" id="KW-1185">Reference proteome</keyword>
<accession>A0A5B7JVF1</accession>
<organism evidence="1 2">
    <name type="scientific">Portunus trituberculatus</name>
    <name type="common">Swimming crab</name>
    <name type="synonym">Neptunus trituberculatus</name>
    <dbReference type="NCBI Taxonomy" id="210409"/>
    <lineage>
        <taxon>Eukaryota</taxon>
        <taxon>Metazoa</taxon>
        <taxon>Ecdysozoa</taxon>
        <taxon>Arthropoda</taxon>
        <taxon>Crustacea</taxon>
        <taxon>Multicrustacea</taxon>
        <taxon>Malacostraca</taxon>
        <taxon>Eumalacostraca</taxon>
        <taxon>Eucarida</taxon>
        <taxon>Decapoda</taxon>
        <taxon>Pleocyemata</taxon>
        <taxon>Brachyura</taxon>
        <taxon>Eubrachyura</taxon>
        <taxon>Portunoidea</taxon>
        <taxon>Portunidae</taxon>
        <taxon>Portuninae</taxon>
        <taxon>Portunus</taxon>
    </lineage>
</organism>
<evidence type="ECO:0000313" key="2">
    <source>
        <dbReference type="Proteomes" id="UP000324222"/>
    </source>
</evidence>
<gene>
    <name evidence="1" type="ORF">E2C01_093794</name>
</gene>
<protein>
    <submittedName>
        <fullName evidence="1">Uncharacterized protein</fullName>
    </submittedName>
</protein>
<comment type="caution">
    <text evidence="1">The sequence shown here is derived from an EMBL/GenBank/DDBJ whole genome shotgun (WGS) entry which is preliminary data.</text>
</comment>
<name>A0A5B7JVF1_PORTR</name>
<reference evidence="1 2" key="1">
    <citation type="submission" date="2019-05" db="EMBL/GenBank/DDBJ databases">
        <title>Another draft genome of Portunus trituberculatus and its Hox gene families provides insights of decapod evolution.</title>
        <authorList>
            <person name="Jeong J.-H."/>
            <person name="Song I."/>
            <person name="Kim S."/>
            <person name="Choi T."/>
            <person name="Kim D."/>
            <person name="Ryu S."/>
            <person name="Kim W."/>
        </authorList>
    </citation>
    <scope>NUCLEOTIDE SEQUENCE [LARGE SCALE GENOMIC DNA]</scope>
    <source>
        <tissue evidence="1">Muscle</tissue>
    </source>
</reference>
<evidence type="ECO:0000313" key="1">
    <source>
        <dbReference type="EMBL" id="MPC98423.1"/>
    </source>
</evidence>
<dbReference type="Proteomes" id="UP000324222">
    <property type="component" value="Unassembled WGS sequence"/>
</dbReference>